<proteinExistence type="predicted"/>
<accession>A0A3N6LJ35</accession>
<protein>
    <submittedName>
        <fullName evidence="1">Uncharacterized protein</fullName>
    </submittedName>
</protein>
<gene>
    <name evidence="1" type="ORF">EA462_13380</name>
</gene>
<evidence type="ECO:0000313" key="1">
    <source>
        <dbReference type="EMBL" id="RQG87851.1"/>
    </source>
</evidence>
<sequence>MNRGLLNQISDVLATFDLDEAPHYSSLCRWEQQYRMSETGFSKLKEADGEKLRFRSWYNDREKYWEQLSEIVPLQEPAVGRWSRTIPRT</sequence>
<name>A0A3N6LJ35_9EURY</name>
<reference evidence="1 2" key="1">
    <citation type="submission" date="2018-10" db="EMBL/GenBank/DDBJ databases">
        <title>Natrarchaeobius chitinivorans gen. nov., sp. nov., and Natrarchaeobius haloalkaliphilus sp. nov., alkaliphilic, chitin-utilizing haloarchaea from hypersaline alkaline lakes.</title>
        <authorList>
            <person name="Sorokin D.Y."/>
            <person name="Elcheninov A.G."/>
            <person name="Kostrikina N.A."/>
            <person name="Bale N.J."/>
            <person name="Sinninghe Damste J.S."/>
            <person name="Khijniak T.V."/>
            <person name="Kublanov I.V."/>
            <person name="Toshchakov S.V."/>
        </authorList>
    </citation>
    <scope>NUCLEOTIDE SEQUENCE [LARGE SCALE GENOMIC DNA]</scope>
    <source>
        <strain evidence="1 2">AArcht-Sl</strain>
    </source>
</reference>
<evidence type="ECO:0000313" key="2">
    <source>
        <dbReference type="Proteomes" id="UP000273828"/>
    </source>
</evidence>
<dbReference type="Proteomes" id="UP000273828">
    <property type="component" value="Unassembled WGS sequence"/>
</dbReference>
<organism evidence="1 2">
    <name type="scientific">Natrarchaeobius halalkaliphilus</name>
    <dbReference type="NCBI Taxonomy" id="1679091"/>
    <lineage>
        <taxon>Archaea</taxon>
        <taxon>Methanobacteriati</taxon>
        <taxon>Methanobacteriota</taxon>
        <taxon>Stenosarchaea group</taxon>
        <taxon>Halobacteria</taxon>
        <taxon>Halobacteriales</taxon>
        <taxon>Natrialbaceae</taxon>
        <taxon>Natrarchaeobius</taxon>
    </lineage>
</organism>
<comment type="caution">
    <text evidence="1">The sequence shown here is derived from an EMBL/GenBank/DDBJ whole genome shotgun (WGS) entry which is preliminary data.</text>
</comment>
<dbReference type="EMBL" id="REFY01000005">
    <property type="protein sequence ID" value="RQG87851.1"/>
    <property type="molecule type" value="Genomic_DNA"/>
</dbReference>
<keyword evidence="2" id="KW-1185">Reference proteome</keyword>
<dbReference type="AlphaFoldDB" id="A0A3N6LJ35"/>